<name>A0A382ZIL4_9ZZZZ</name>
<reference evidence="1" key="1">
    <citation type="submission" date="2018-05" db="EMBL/GenBank/DDBJ databases">
        <authorList>
            <person name="Lanie J.A."/>
            <person name="Ng W.-L."/>
            <person name="Kazmierczak K.M."/>
            <person name="Andrzejewski T.M."/>
            <person name="Davidsen T.M."/>
            <person name="Wayne K.J."/>
            <person name="Tettelin H."/>
            <person name="Glass J.I."/>
            <person name="Rusch D."/>
            <person name="Podicherti R."/>
            <person name="Tsui H.-C.T."/>
            <person name="Winkler M.E."/>
        </authorList>
    </citation>
    <scope>NUCLEOTIDE SEQUENCE</scope>
</reference>
<evidence type="ECO:0000313" key="1">
    <source>
        <dbReference type="EMBL" id="SVD95312.1"/>
    </source>
</evidence>
<sequence>MVFKQSQSRWEGVTLVLREVWMSPVLFDITVSDQVTFLLLG</sequence>
<feature type="non-terminal residue" evidence="1">
    <location>
        <position position="41"/>
    </location>
</feature>
<protein>
    <submittedName>
        <fullName evidence="1">Uncharacterized protein</fullName>
    </submittedName>
</protein>
<dbReference type="EMBL" id="UINC01184208">
    <property type="protein sequence ID" value="SVD95312.1"/>
    <property type="molecule type" value="Genomic_DNA"/>
</dbReference>
<dbReference type="AlphaFoldDB" id="A0A382ZIL4"/>
<accession>A0A382ZIL4</accession>
<proteinExistence type="predicted"/>
<organism evidence="1">
    <name type="scientific">marine metagenome</name>
    <dbReference type="NCBI Taxonomy" id="408172"/>
    <lineage>
        <taxon>unclassified sequences</taxon>
        <taxon>metagenomes</taxon>
        <taxon>ecological metagenomes</taxon>
    </lineage>
</organism>
<gene>
    <name evidence="1" type="ORF">METZ01_LOCUS448166</name>
</gene>